<keyword evidence="1" id="KW-0805">Transcription regulation</keyword>
<evidence type="ECO:0000313" key="8">
    <source>
        <dbReference type="Proteomes" id="UP001138540"/>
    </source>
</evidence>
<dbReference type="PANTHER" id="PTHR35790">
    <property type="entry name" value="HTH-TYPE TRANSCRIPTIONAL REGULATOR PCHR"/>
    <property type="match status" value="1"/>
</dbReference>
<evidence type="ECO:0000256" key="5">
    <source>
        <dbReference type="SAM" id="MobiDB-lite"/>
    </source>
</evidence>
<comment type="caution">
    <text evidence="7">The sequence shown here is derived from an EMBL/GenBank/DDBJ whole genome shotgun (WGS) entry which is preliminary data.</text>
</comment>
<dbReference type="InterPro" id="IPR036388">
    <property type="entry name" value="WH-like_DNA-bd_sf"/>
</dbReference>
<proteinExistence type="predicted"/>
<keyword evidence="8" id="KW-1185">Reference proteome</keyword>
<dbReference type="Proteomes" id="UP001138540">
    <property type="component" value="Unassembled WGS sequence"/>
</dbReference>
<dbReference type="RefSeq" id="WP_184154502.1">
    <property type="nucleotide sequence ID" value="NZ_JACHKA010000001.1"/>
</dbReference>
<evidence type="ECO:0000313" key="7">
    <source>
        <dbReference type="EMBL" id="MBB5986703.1"/>
    </source>
</evidence>
<dbReference type="GO" id="GO:0003677">
    <property type="term" value="F:DNA binding"/>
    <property type="evidence" value="ECO:0007669"/>
    <property type="project" value="UniProtKB-KW"/>
</dbReference>
<feature type="compositionally biased region" description="Basic and acidic residues" evidence="5">
    <location>
        <begin position="341"/>
        <end position="350"/>
    </location>
</feature>
<accession>A0ABR6NHE9</accession>
<feature type="domain" description="HTH marR-type" evidence="6">
    <location>
        <begin position="220"/>
        <end position="318"/>
    </location>
</feature>
<keyword evidence="3" id="KW-0804">Transcription</keyword>
<name>A0ABR6NHE9_9SPHN</name>
<dbReference type="Pfam" id="PF01047">
    <property type="entry name" value="MarR"/>
    <property type="match status" value="1"/>
</dbReference>
<evidence type="ECO:0000256" key="4">
    <source>
        <dbReference type="SAM" id="Coils"/>
    </source>
</evidence>
<dbReference type="EMBL" id="JACHKA010000001">
    <property type="protein sequence ID" value="MBB5986703.1"/>
    <property type="molecule type" value="Genomic_DNA"/>
</dbReference>
<feature type="region of interest" description="Disordered" evidence="5">
    <location>
        <begin position="341"/>
        <end position="371"/>
    </location>
</feature>
<feature type="coiled-coil region" evidence="4">
    <location>
        <begin position="371"/>
        <end position="398"/>
    </location>
</feature>
<organism evidence="7 8">
    <name type="scientific">Sphingobium lignivorans</name>
    <dbReference type="NCBI Taxonomy" id="2735886"/>
    <lineage>
        <taxon>Bacteria</taxon>
        <taxon>Pseudomonadati</taxon>
        <taxon>Pseudomonadota</taxon>
        <taxon>Alphaproteobacteria</taxon>
        <taxon>Sphingomonadales</taxon>
        <taxon>Sphingomonadaceae</taxon>
        <taxon>Sphingobium</taxon>
    </lineage>
</organism>
<dbReference type="InterPro" id="IPR000835">
    <property type="entry name" value="HTH_MarR-typ"/>
</dbReference>
<reference evidence="7 8" key="1">
    <citation type="submission" date="2020-08" db="EMBL/GenBank/DDBJ databases">
        <title>Exploring microbial biodiversity for novel pathways involved in the catabolism of aromatic compounds derived from lignin.</title>
        <authorList>
            <person name="Elkins J."/>
        </authorList>
    </citation>
    <scope>NUCLEOTIDE SEQUENCE [LARGE SCALE GENOMIC DNA]</scope>
    <source>
        <strain evidence="7 8">B1D3A</strain>
    </source>
</reference>
<protein>
    <submittedName>
        <fullName evidence="7">DNA-binding MarR family transcriptional regulator</fullName>
    </submittedName>
</protein>
<sequence length="402" mass="44656">MALTTGTVPTGGDNAANAGGRARRDLLYARLITLMQLADESARMAYPRQLDMPDIHRQLIFMLGMHGGMVSRDLATTSGRGKAQISRGIKGLQEAGMIERHGHRSAIGLNARGQAVFSDVMAIARARDRQLCEGLPPPRVARFIEMTEMLVDRASSIFVADEAGTEIDLAQRSLAHHLPGRKPGRIDNDAGDADAPPFRDMVLPWLQSLITYMRRSGTVIFRREVGLSNFEWRVLSLIEENQPINLSTLIARTRRDKSQIARMIKQLHQAGLVDRQDEGRINTCLALTAAGRRRYEQIYAISLERDRLLFAGHPPEARALYLDVMDHLTANAQRMLKDEQVAGDPARDRTPAPAPPGTSPPAPLPSRAQELQTLRDENVRLKRLLAEAMLENAALRERLPKV</sequence>
<keyword evidence="2 7" id="KW-0238">DNA-binding</keyword>
<feature type="compositionally biased region" description="Pro residues" evidence="5">
    <location>
        <begin position="352"/>
        <end position="364"/>
    </location>
</feature>
<evidence type="ECO:0000256" key="3">
    <source>
        <dbReference type="ARBA" id="ARBA00023163"/>
    </source>
</evidence>
<dbReference type="InterPro" id="IPR052067">
    <property type="entry name" value="Metal_resp_HTH_trans_reg"/>
</dbReference>
<gene>
    <name evidence="7" type="ORF">HNP60_002677</name>
</gene>
<dbReference type="InterPro" id="IPR036390">
    <property type="entry name" value="WH_DNA-bd_sf"/>
</dbReference>
<evidence type="ECO:0000259" key="6">
    <source>
        <dbReference type="SMART" id="SM00347"/>
    </source>
</evidence>
<keyword evidence="4" id="KW-0175">Coiled coil</keyword>
<dbReference type="Gene3D" id="1.10.10.10">
    <property type="entry name" value="Winged helix-like DNA-binding domain superfamily/Winged helix DNA-binding domain"/>
    <property type="match status" value="2"/>
</dbReference>
<evidence type="ECO:0000256" key="1">
    <source>
        <dbReference type="ARBA" id="ARBA00023015"/>
    </source>
</evidence>
<dbReference type="SMART" id="SM00347">
    <property type="entry name" value="HTH_MARR"/>
    <property type="match status" value="1"/>
</dbReference>
<dbReference type="SUPFAM" id="SSF46785">
    <property type="entry name" value="Winged helix' DNA-binding domain"/>
    <property type="match status" value="2"/>
</dbReference>
<dbReference type="PANTHER" id="PTHR35790:SF4">
    <property type="entry name" value="HTH-TYPE TRANSCRIPTIONAL REGULATOR PCHR"/>
    <property type="match status" value="1"/>
</dbReference>
<evidence type="ECO:0000256" key="2">
    <source>
        <dbReference type="ARBA" id="ARBA00023125"/>
    </source>
</evidence>